<sequence>MSQIYVRKLEHPTPVQLDLVVNILIRAYAGDIAEQVFTGGDPALADLVWRSMIKAGVHSGVLYVASTEPESINAIGLWFPPGQLLYATPDQLALGFSDLLARLSPEHLNWFLNDFSAKTRELKARIFGPTLERDTWYANCIATDPSCQSRGLASAIINHVIAEAAETKSVVALGTQTEKNATFYRNRGFVEHGRLDADTPWGCFTGNIFIHQSNVQPDASRNL</sequence>
<dbReference type="InterPro" id="IPR052523">
    <property type="entry name" value="Trichothecene_AcTrans"/>
</dbReference>
<evidence type="ECO:0000313" key="2">
    <source>
        <dbReference type="EMBL" id="KAI0295626.1"/>
    </source>
</evidence>
<evidence type="ECO:0000259" key="1">
    <source>
        <dbReference type="Pfam" id="PF13508"/>
    </source>
</evidence>
<protein>
    <recommendedName>
        <fullName evidence="1">N-acetyltransferase domain-containing protein</fullName>
    </recommendedName>
</protein>
<keyword evidence="3" id="KW-1185">Reference proteome</keyword>
<reference evidence="2" key="1">
    <citation type="journal article" date="2022" name="New Phytol.">
        <title>Evolutionary transition to the ectomycorrhizal habit in the genomes of a hyperdiverse lineage of mushroom-forming fungi.</title>
        <authorList>
            <person name="Looney B."/>
            <person name="Miyauchi S."/>
            <person name="Morin E."/>
            <person name="Drula E."/>
            <person name="Courty P.E."/>
            <person name="Kohler A."/>
            <person name="Kuo A."/>
            <person name="LaButti K."/>
            <person name="Pangilinan J."/>
            <person name="Lipzen A."/>
            <person name="Riley R."/>
            <person name="Andreopoulos W."/>
            <person name="He G."/>
            <person name="Johnson J."/>
            <person name="Nolan M."/>
            <person name="Tritt A."/>
            <person name="Barry K.W."/>
            <person name="Grigoriev I.V."/>
            <person name="Nagy L.G."/>
            <person name="Hibbett D."/>
            <person name="Henrissat B."/>
            <person name="Matheny P.B."/>
            <person name="Labbe J."/>
            <person name="Martin F.M."/>
        </authorList>
    </citation>
    <scope>NUCLEOTIDE SEQUENCE</scope>
    <source>
        <strain evidence="2">BPL690</strain>
    </source>
</reference>
<dbReference type="EMBL" id="WTXG01000056">
    <property type="protein sequence ID" value="KAI0295626.1"/>
    <property type="molecule type" value="Genomic_DNA"/>
</dbReference>
<dbReference type="InterPro" id="IPR000182">
    <property type="entry name" value="GNAT_dom"/>
</dbReference>
<dbReference type="SUPFAM" id="SSF55729">
    <property type="entry name" value="Acyl-CoA N-acyltransferases (Nat)"/>
    <property type="match status" value="1"/>
</dbReference>
<name>A0AAD4QL27_9AGAM</name>
<dbReference type="CDD" id="cd04301">
    <property type="entry name" value="NAT_SF"/>
    <property type="match status" value="1"/>
</dbReference>
<dbReference type="Pfam" id="PF13508">
    <property type="entry name" value="Acetyltransf_7"/>
    <property type="match status" value="1"/>
</dbReference>
<evidence type="ECO:0000313" key="3">
    <source>
        <dbReference type="Proteomes" id="UP001203297"/>
    </source>
</evidence>
<gene>
    <name evidence="2" type="ORF">B0F90DRAFT_1820375</name>
</gene>
<dbReference type="Proteomes" id="UP001203297">
    <property type="component" value="Unassembled WGS sequence"/>
</dbReference>
<dbReference type="AlphaFoldDB" id="A0AAD4QL27"/>
<comment type="caution">
    <text evidence="2">The sequence shown here is derived from an EMBL/GenBank/DDBJ whole genome shotgun (WGS) entry which is preliminary data.</text>
</comment>
<dbReference type="PANTHER" id="PTHR42791">
    <property type="entry name" value="GNAT FAMILY ACETYLTRANSFERASE"/>
    <property type="match status" value="1"/>
</dbReference>
<proteinExistence type="predicted"/>
<dbReference type="PANTHER" id="PTHR42791:SF1">
    <property type="entry name" value="N-ACETYLTRANSFERASE DOMAIN-CONTAINING PROTEIN"/>
    <property type="match status" value="1"/>
</dbReference>
<dbReference type="InterPro" id="IPR016181">
    <property type="entry name" value="Acyl_CoA_acyltransferase"/>
</dbReference>
<dbReference type="Gene3D" id="3.40.630.30">
    <property type="match status" value="1"/>
</dbReference>
<feature type="domain" description="N-acetyltransferase" evidence="1">
    <location>
        <begin position="135"/>
        <end position="191"/>
    </location>
</feature>
<organism evidence="2 3">
    <name type="scientific">Multifurca ochricompacta</name>
    <dbReference type="NCBI Taxonomy" id="376703"/>
    <lineage>
        <taxon>Eukaryota</taxon>
        <taxon>Fungi</taxon>
        <taxon>Dikarya</taxon>
        <taxon>Basidiomycota</taxon>
        <taxon>Agaricomycotina</taxon>
        <taxon>Agaricomycetes</taxon>
        <taxon>Russulales</taxon>
        <taxon>Russulaceae</taxon>
        <taxon>Multifurca</taxon>
    </lineage>
</organism>
<dbReference type="GO" id="GO:0016747">
    <property type="term" value="F:acyltransferase activity, transferring groups other than amino-acyl groups"/>
    <property type="evidence" value="ECO:0007669"/>
    <property type="project" value="InterPro"/>
</dbReference>
<accession>A0AAD4QL27</accession>